<evidence type="ECO:0000313" key="4">
    <source>
        <dbReference type="Proteomes" id="UP000298493"/>
    </source>
</evidence>
<evidence type="ECO:0000256" key="1">
    <source>
        <dbReference type="SAM" id="MobiDB-lite"/>
    </source>
</evidence>
<reference evidence="3 4" key="1">
    <citation type="submission" date="2019-04" db="EMBL/GenBank/DDBJ databases">
        <title>High contiguity whole genome sequence and gene annotation resource for two Venturia nashicola isolates.</title>
        <authorList>
            <person name="Prokchorchik M."/>
            <person name="Won K."/>
            <person name="Lee Y."/>
            <person name="Choi E.D."/>
            <person name="Segonzac C."/>
            <person name="Sohn K.H."/>
        </authorList>
    </citation>
    <scope>NUCLEOTIDE SEQUENCE [LARGE SCALE GENOMIC DNA]</scope>
    <source>
        <strain evidence="3 4">PRI2</strain>
    </source>
</reference>
<dbReference type="EMBL" id="SNSC02000022">
    <property type="protein sequence ID" value="TID14551.1"/>
    <property type="molecule type" value="Genomic_DNA"/>
</dbReference>
<accession>A0A4Z1NUX3</accession>
<feature type="signal peptide" evidence="2">
    <location>
        <begin position="1"/>
        <end position="22"/>
    </location>
</feature>
<dbReference type="Proteomes" id="UP000298493">
    <property type="component" value="Unassembled WGS sequence"/>
</dbReference>
<evidence type="ECO:0000313" key="3">
    <source>
        <dbReference type="EMBL" id="TID14551.1"/>
    </source>
</evidence>
<feature type="chain" id="PRO_5021319564" evidence="2">
    <location>
        <begin position="23"/>
        <end position="278"/>
    </location>
</feature>
<feature type="region of interest" description="Disordered" evidence="1">
    <location>
        <begin position="42"/>
        <end position="64"/>
    </location>
</feature>
<keyword evidence="4" id="KW-1185">Reference proteome</keyword>
<protein>
    <submittedName>
        <fullName evidence="3">Uncharacterized protein</fullName>
    </submittedName>
</protein>
<gene>
    <name evidence="3" type="ORF">E6O75_ATG08697</name>
</gene>
<evidence type="ECO:0000256" key="2">
    <source>
        <dbReference type="SAM" id="SignalP"/>
    </source>
</evidence>
<comment type="caution">
    <text evidence="3">The sequence shown here is derived from an EMBL/GenBank/DDBJ whole genome shotgun (WGS) entry which is preliminary data.</text>
</comment>
<dbReference type="AlphaFoldDB" id="A0A4Z1NUX3"/>
<proteinExistence type="predicted"/>
<name>A0A4Z1NUX3_9PEZI</name>
<sequence length="278" mass="30271">MKIQSILLFVGAALAVVPLSKGKLCFLRQHLGPASILSSDAWTPDEGREGDDMEKSYSPISPDEISSKSDAITEAAVVILHALMFSVVVDLLAKMSKFQISLPRTKTNVCESVGEKELLNVRGRSDAMSTTSRVQCLSAAKTRPVPDARNSHDDWATMATSPAIKCHPVTPNPITRTSEQARQEIRWLTIADYSGQRPYPETSSMGVSPEVCKSALGQSDREASPASIAREPLFLQLKALATPANPCRACLTMVAPHYYPPSFHHGNTNPKHTTIILY</sequence>
<organism evidence="3 4">
    <name type="scientific">Venturia nashicola</name>
    <dbReference type="NCBI Taxonomy" id="86259"/>
    <lineage>
        <taxon>Eukaryota</taxon>
        <taxon>Fungi</taxon>
        <taxon>Dikarya</taxon>
        <taxon>Ascomycota</taxon>
        <taxon>Pezizomycotina</taxon>
        <taxon>Dothideomycetes</taxon>
        <taxon>Pleosporomycetidae</taxon>
        <taxon>Venturiales</taxon>
        <taxon>Venturiaceae</taxon>
        <taxon>Venturia</taxon>
    </lineage>
</organism>
<keyword evidence="2" id="KW-0732">Signal</keyword>